<dbReference type="Pfam" id="PF12681">
    <property type="entry name" value="Glyoxalase_2"/>
    <property type="match status" value="1"/>
</dbReference>
<evidence type="ECO:0000313" key="3">
    <source>
        <dbReference type="Proteomes" id="UP000037267"/>
    </source>
</evidence>
<dbReference type="AlphaFoldDB" id="A0A0L0WCU8"/>
<comment type="caution">
    <text evidence="2">The sequence shown here is derived from an EMBL/GenBank/DDBJ whole genome shotgun (WGS) entry which is preliminary data.</text>
</comment>
<dbReference type="RefSeq" id="WP_200898468.1">
    <property type="nucleotide sequence ID" value="NZ_LGSS01000003.1"/>
</dbReference>
<reference evidence="3" key="1">
    <citation type="submission" date="2015-07" db="EMBL/GenBank/DDBJ databases">
        <title>Draft genome sequence of the purine-degrading Gottschalkia purinilyticum DSM 1384 (formerly Clostridium purinilyticum).</title>
        <authorList>
            <person name="Poehlein A."/>
            <person name="Schiel-Bengelsdorf B."/>
            <person name="Bengelsdorf F.R."/>
            <person name="Daniel R."/>
            <person name="Duerre P."/>
        </authorList>
    </citation>
    <scope>NUCLEOTIDE SEQUENCE [LARGE SCALE GENOMIC DNA]</scope>
    <source>
        <strain evidence="3">DSM 1384</strain>
    </source>
</reference>
<proteinExistence type="predicted"/>
<dbReference type="SUPFAM" id="SSF54593">
    <property type="entry name" value="Glyoxalase/Bleomycin resistance protein/Dihydroxybiphenyl dioxygenase"/>
    <property type="match status" value="1"/>
</dbReference>
<dbReference type="EMBL" id="LGSS01000003">
    <property type="protein sequence ID" value="KNF09235.1"/>
    <property type="molecule type" value="Genomic_DNA"/>
</dbReference>
<name>A0A0L0WCU8_GOTPU</name>
<dbReference type="InterPro" id="IPR025870">
    <property type="entry name" value="Glyoxalase-like_dom"/>
</dbReference>
<accession>A0A0L0WCU8</accession>
<dbReference type="InterPro" id="IPR029068">
    <property type="entry name" value="Glyas_Bleomycin-R_OHBP_Dase"/>
</dbReference>
<protein>
    <submittedName>
        <fullName evidence="2">Glyoxalase-like protein</fullName>
    </submittedName>
</protein>
<organism evidence="2 3">
    <name type="scientific">Gottschalkia purinilytica</name>
    <name type="common">Clostridium purinilyticum</name>
    <dbReference type="NCBI Taxonomy" id="1503"/>
    <lineage>
        <taxon>Bacteria</taxon>
        <taxon>Bacillati</taxon>
        <taxon>Bacillota</taxon>
        <taxon>Tissierellia</taxon>
        <taxon>Tissierellales</taxon>
        <taxon>Gottschalkiaceae</taxon>
        <taxon>Gottschalkia</taxon>
    </lineage>
</organism>
<evidence type="ECO:0000313" key="2">
    <source>
        <dbReference type="EMBL" id="KNF09235.1"/>
    </source>
</evidence>
<feature type="domain" description="Glyoxalase-like" evidence="1">
    <location>
        <begin position="34"/>
        <end position="141"/>
    </location>
</feature>
<gene>
    <name evidence="2" type="ORF">CLPU_3c00130</name>
</gene>
<dbReference type="Proteomes" id="UP000037267">
    <property type="component" value="Unassembled WGS sequence"/>
</dbReference>
<dbReference type="PATRIC" id="fig|1503.3.peg.1873"/>
<evidence type="ECO:0000259" key="1">
    <source>
        <dbReference type="Pfam" id="PF12681"/>
    </source>
</evidence>
<sequence length="174" mass="20242">MHKLTSSCDLRLIKHKECYNEIFKSIDSCFEYGKVKQFYYEVLGLEVVVDFGANVTLTGGIALQTKDTWSTFIHKHDSEIIFGGNVAELYFEEDDFDGFIQKMNYIEGINYVHPMVKHSWGQRVVRFYDPDNHIIEVGENMFMVVRRFLNSGLSIEETAIRMDVPIDYVKSCLE</sequence>
<dbReference type="STRING" id="1503.CLPU_3c00130"/>
<keyword evidence="3" id="KW-1185">Reference proteome</keyword>
<dbReference type="Gene3D" id="3.10.180.10">
    <property type="entry name" value="2,3-Dihydroxybiphenyl 1,2-Dioxygenase, domain 1"/>
    <property type="match status" value="1"/>
</dbReference>